<name>A0A2N0NAT1_9GLOM</name>
<protein>
    <submittedName>
        <fullName evidence="1">Uncharacterized protein</fullName>
    </submittedName>
</protein>
<feature type="non-terminal residue" evidence="1">
    <location>
        <position position="113"/>
    </location>
</feature>
<reference evidence="1 2" key="2">
    <citation type="submission" date="2017-09" db="EMBL/GenBank/DDBJ databases">
        <title>Extensive intraspecific genome diversity in a model arbuscular mycorrhizal fungus.</title>
        <authorList>
            <person name="Chen E.C."/>
            <person name="Morin E."/>
            <person name="Beaudet D."/>
            <person name="Noel J."/>
            <person name="Ndikumana S."/>
            <person name="Charron P."/>
            <person name="St-Onge C."/>
            <person name="Giorgi J."/>
            <person name="Grigoriev I.V."/>
            <person name="Roux C."/>
            <person name="Martin F.M."/>
            <person name="Corradi N."/>
        </authorList>
    </citation>
    <scope>NUCLEOTIDE SEQUENCE [LARGE SCALE GENOMIC DNA]</scope>
    <source>
        <strain evidence="1 2">A5</strain>
    </source>
</reference>
<reference evidence="1 2" key="1">
    <citation type="submission" date="2016-04" db="EMBL/GenBank/DDBJ databases">
        <title>Genome analyses suggest a sexual origin of heterokaryosis in a supposedly ancient asexual fungus.</title>
        <authorList>
            <person name="Ropars J."/>
            <person name="Sedzielewska K."/>
            <person name="Noel J."/>
            <person name="Charron P."/>
            <person name="Farinelli L."/>
            <person name="Marton T."/>
            <person name="Kruger M."/>
            <person name="Pelin A."/>
            <person name="Brachmann A."/>
            <person name="Corradi N."/>
        </authorList>
    </citation>
    <scope>NUCLEOTIDE SEQUENCE [LARGE SCALE GENOMIC DNA]</scope>
    <source>
        <strain evidence="1 2">A5</strain>
    </source>
</reference>
<dbReference type="Proteomes" id="UP000232722">
    <property type="component" value="Unassembled WGS sequence"/>
</dbReference>
<evidence type="ECO:0000313" key="2">
    <source>
        <dbReference type="Proteomes" id="UP000232722"/>
    </source>
</evidence>
<comment type="caution">
    <text evidence="1">The sequence shown here is derived from an EMBL/GenBank/DDBJ whole genome shotgun (WGS) entry which is preliminary data.</text>
</comment>
<organism evidence="1 2">
    <name type="scientific">Rhizophagus irregularis</name>
    <dbReference type="NCBI Taxonomy" id="588596"/>
    <lineage>
        <taxon>Eukaryota</taxon>
        <taxon>Fungi</taxon>
        <taxon>Fungi incertae sedis</taxon>
        <taxon>Mucoromycota</taxon>
        <taxon>Glomeromycotina</taxon>
        <taxon>Glomeromycetes</taxon>
        <taxon>Glomerales</taxon>
        <taxon>Glomeraceae</taxon>
        <taxon>Rhizophagus</taxon>
    </lineage>
</organism>
<dbReference type="AlphaFoldDB" id="A0A2N0NAT1"/>
<proteinExistence type="predicted"/>
<feature type="non-terminal residue" evidence="1">
    <location>
        <position position="1"/>
    </location>
</feature>
<evidence type="ECO:0000313" key="1">
    <source>
        <dbReference type="EMBL" id="PKB91639.1"/>
    </source>
</evidence>
<sequence length="113" mass="13053">LEQVTEALLKVFRETFSNLPNLHALHHLPEIARNFGMLVNTSVSLKEAVHGLYKRTVLHTNKKDLSMDLSKRDNTLQTLRYLLDGGLDTRYDEINNFFTNFANDTILHKLLDD</sequence>
<accession>A0A2N0NAT1</accession>
<gene>
    <name evidence="1" type="ORF">RhiirA5_448230</name>
</gene>
<dbReference type="EMBL" id="LLXJ01014453">
    <property type="protein sequence ID" value="PKB91639.1"/>
    <property type="molecule type" value="Genomic_DNA"/>
</dbReference>